<dbReference type="Proteomes" id="UP000018208">
    <property type="component" value="Unassembled WGS sequence"/>
</dbReference>
<evidence type="ECO:0000313" key="1">
    <source>
        <dbReference type="EMBL" id="EST43386.1"/>
    </source>
</evidence>
<reference evidence="1 2" key="1">
    <citation type="journal article" date="2014" name="PLoS Genet.">
        <title>The Genome of Spironucleus salmonicida Highlights a Fish Pathogen Adapted to Fluctuating Environments.</title>
        <authorList>
            <person name="Xu F."/>
            <person name="Jerlstrom-Hultqvist J."/>
            <person name="Einarsson E."/>
            <person name="Astvaldsson A."/>
            <person name="Svard S.G."/>
            <person name="Andersson J.O."/>
        </authorList>
    </citation>
    <scope>NUCLEOTIDE SEQUENCE</scope>
    <source>
        <strain evidence="2">ATCC 50377</strain>
    </source>
</reference>
<sequence>MKTLLQLAAERLGTAQLAALPRFLLLFATPHLSFQQFHDLSLQAPLEDHFYRVFAASKQLTLGSQEAYAEFHDFTVIDSIFAARPPLLTSQPLNAIYRKQLALGPLNITRHASARILDLSGSRVDFPLPALCGLRELSLQSCGLRELGGALFAANEFRKISLAGNKLRFGVLVDIARTQRALALLDVADTRIFAGFDAREIGKVRGLMGGGSVADVSNSGLRPGDFSDVLSLLASAGSLLAANQSRRDPALQREPGQFRDAAAHFRHLEMDNIQFRGPVDLRGLDSVMLANCKFQALEHVGHIKHFEIGAQFLGGSGCRLFGQIRDMQQLRVLVVDHPIYKLAEVLDGLPVGLEFVALRLQSTAVGVQAFFQDGRQLVAGCADATWQAQPRLPALRGLDLTGGRAQFPELGGGPCQCFSVLERAYSKIACEALRLSVFSSNVTATRLRYLNLSSTRELRRKLPGVLMLLRMLDLTCFVARDVGLNDLCIAQLMAVLASSTDLRLVDMGRNKAGLAAVAQAVELLGRFPRVVLNLKGAARPPPRVQLEARQLLLTIRARPQAVLCLDLEPGLCAGFQFVCKHFFDTARHRSELGFDFDAAVMRVAGVVPPLPARNTISLARYYCEDNE</sequence>
<proteinExistence type="predicted"/>
<dbReference type="InterPro" id="IPR032675">
    <property type="entry name" value="LRR_dom_sf"/>
</dbReference>
<evidence type="ECO:0000313" key="2">
    <source>
        <dbReference type="EMBL" id="KAH0571019.1"/>
    </source>
</evidence>
<dbReference type="Gene3D" id="3.80.10.10">
    <property type="entry name" value="Ribonuclease Inhibitor"/>
    <property type="match status" value="1"/>
</dbReference>
<evidence type="ECO:0000313" key="3">
    <source>
        <dbReference type="Proteomes" id="UP000018208"/>
    </source>
</evidence>
<dbReference type="VEuPathDB" id="GiardiaDB:SS50377_27313"/>
<dbReference type="AlphaFoldDB" id="V6LI48"/>
<keyword evidence="3" id="KW-1185">Reference proteome</keyword>
<protein>
    <submittedName>
        <fullName evidence="1">Uncharacterized protein</fullName>
    </submittedName>
</protein>
<dbReference type="EMBL" id="AUWU02000007">
    <property type="protein sequence ID" value="KAH0571019.1"/>
    <property type="molecule type" value="Genomic_DNA"/>
</dbReference>
<organism evidence="1">
    <name type="scientific">Spironucleus salmonicida</name>
    <dbReference type="NCBI Taxonomy" id="348837"/>
    <lineage>
        <taxon>Eukaryota</taxon>
        <taxon>Metamonada</taxon>
        <taxon>Diplomonadida</taxon>
        <taxon>Hexamitidae</taxon>
        <taxon>Hexamitinae</taxon>
        <taxon>Spironucleus</taxon>
    </lineage>
</organism>
<accession>V6LI48</accession>
<name>V6LI48_9EUKA</name>
<reference evidence="2" key="2">
    <citation type="submission" date="2020-12" db="EMBL/GenBank/DDBJ databases">
        <title>New Spironucleus salmonicida genome in near-complete chromosomes.</title>
        <authorList>
            <person name="Xu F."/>
            <person name="Kurt Z."/>
            <person name="Jimenez-Gonzalez A."/>
            <person name="Astvaldsson A."/>
            <person name="Andersson J.O."/>
            <person name="Svard S.G."/>
        </authorList>
    </citation>
    <scope>NUCLEOTIDE SEQUENCE</scope>
    <source>
        <strain evidence="2">ATCC 50377</strain>
    </source>
</reference>
<dbReference type="EMBL" id="KI546139">
    <property type="protein sequence ID" value="EST43386.1"/>
    <property type="molecule type" value="Genomic_DNA"/>
</dbReference>
<dbReference type="SUPFAM" id="SSF52047">
    <property type="entry name" value="RNI-like"/>
    <property type="match status" value="1"/>
</dbReference>
<gene>
    <name evidence="1" type="ORF">SS50377_17066</name>
    <name evidence="2" type="ORF">SS50377_27313</name>
</gene>